<comment type="pathway">
    <text evidence="8">Cofactor biosynthesis; FAD biosynthesis; FAD from FMN: step 1/1.</text>
</comment>
<proteinExistence type="inferred from homology"/>
<keyword evidence="11" id="KW-1185">Reference proteome</keyword>
<dbReference type="InterPro" id="IPR050385">
    <property type="entry name" value="Archaeal_FAD_synthase"/>
</dbReference>
<gene>
    <name evidence="10" type="primary">hldE</name>
    <name evidence="8" type="synonym">ribL</name>
    <name evidence="10" type="ORF">MsAc7_03090</name>
</gene>
<dbReference type="GO" id="GO:0006747">
    <property type="term" value="P:FAD biosynthetic process"/>
    <property type="evidence" value="ECO:0007669"/>
    <property type="project" value="UniProtKB-UniRule"/>
</dbReference>
<dbReference type="EMBL" id="CP131060">
    <property type="protein sequence ID" value="WNY24784.1"/>
    <property type="molecule type" value="Genomic_DNA"/>
</dbReference>
<reference evidence="10 11" key="1">
    <citation type="submission" date="2023-07" db="EMBL/GenBank/DDBJ databases">
        <title>Closed genoem sequence of Methanosarcinaceae archaeon Ac7.</title>
        <authorList>
            <person name="Poehlein A."/>
            <person name="Protasov E."/>
            <person name="Platt K."/>
            <person name="Reeh H."/>
            <person name="Daniel R."/>
            <person name="Brune A."/>
        </authorList>
    </citation>
    <scope>NUCLEOTIDE SEQUENCE [LARGE SCALE GENOMIC DNA]</scope>
    <source>
        <strain evidence="10 11">Ac7</strain>
    </source>
</reference>
<dbReference type="EC" id="2.7.7.2" evidence="8"/>
<keyword evidence="5 8" id="KW-0547">Nucleotide-binding</keyword>
<dbReference type="Proteomes" id="UP001303587">
    <property type="component" value="Chromosome"/>
</dbReference>
<comment type="cofactor">
    <cofactor evidence="8">
        <name>a divalent metal cation</name>
        <dbReference type="ChEBI" id="CHEBI:60240"/>
    </cofactor>
</comment>
<evidence type="ECO:0000256" key="2">
    <source>
        <dbReference type="ARBA" id="ARBA00022643"/>
    </source>
</evidence>
<evidence type="ECO:0000256" key="6">
    <source>
        <dbReference type="ARBA" id="ARBA00022827"/>
    </source>
</evidence>
<comment type="caution">
    <text evidence="8">Lacks conserved residue(s) required for the propagation of feature annotation.</text>
</comment>
<evidence type="ECO:0000256" key="8">
    <source>
        <dbReference type="HAMAP-Rule" id="MF_02115"/>
    </source>
</evidence>
<dbReference type="Pfam" id="PF01467">
    <property type="entry name" value="CTP_transf_like"/>
    <property type="match status" value="1"/>
</dbReference>
<organism evidence="10 11">
    <name type="scientific">Methanolapillus millepedarum</name>
    <dbReference type="NCBI Taxonomy" id="3028296"/>
    <lineage>
        <taxon>Archaea</taxon>
        <taxon>Methanobacteriati</taxon>
        <taxon>Methanobacteriota</taxon>
        <taxon>Stenosarchaea group</taxon>
        <taxon>Methanomicrobia</taxon>
        <taxon>Methanosarcinales</taxon>
        <taxon>Methanosarcinaceae</taxon>
        <taxon>Methanolapillus</taxon>
    </lineage>
</organism>
<feature type="binding site" evidence="8">
    <location>
        <position position="95"/>
    </location>
    <ligand>
        <name>ATP</name>
        <dbReference type="ChEBI" id="CHEBI:30616"/>
    </ligand>
</feature>
<dbReference type="PANTHER" id="PTHR43793:SF1">
    <property type="entry name" value="FAD SYNTHASE"/>
    <property type="match status" value="1"/>
</dbReference>
<dbReference type="GO" id="GO:0005524">
    <property type="term" value="F:ATP binding"/>
    <property type="evidence" value="ECO:0007669"/>
    <property type="project" value="UniProtKB-UniRule"/>
</dbReference>
<keyword evidence="4 8" id="KW-0548">Nucleotidyltransferase</keyword>
<dbReference type="GO" id="GO:0046444">
    <property type="term" value="P:FMN metabolic process"/>
    <property type="evidence" value="ECO:0007669"/>
    <property type="project" value="UniProtKB-UniRule"/>
</dbReference>
<evidence type="ECO:0000256" key="5">
    <source>
        <dbReference type="ARBA" id="ARBA00022741"/>
    </source>
</evidence>
<keyword evidence="3 8" id="KW-0808">Transferase</keyword>
<comment type="function">
    <text evidence="8">Catalyzes the transfer of the AMP portion of ATP to flavin mononucleotide (FMN) to produce flavin adenine dinucleotide (FAD) coenzyme.</text>
</comment>
<dbReference type="NCBIfam" id="TIGR00125">
    <property type="entry name" value="cyt_tran_rel"/>
    <property type="match status" value="1"/>
</dbReference>
<dbReference type="InterPro" id="IPR014729">
    <property type="entry name" value="Rossmann-like_a/b/a_fold"/>
</dbReference>
<evidence type="ECO:0000259" key="9">
    <source>
        <dbReference type="Pfam" id="PF01467"/>
    </source>
</evidence>
<dbReference type="HAMAP" id="MF_02115">
    <property type="entry name" value="FAD_synth_arch"/>
    <property type="match status" value="1"/>
</dbReference>
<dbReference type="PANTHER" id="PTHR43793">
    <property type="entry name" value="FAD SYNTHASE"/>
    <property type="match status" value="1"/>
</dbReference>
<evidence type="ECO:0000256" key="3">
    <source>
        <dbReference type="ARBA" id="ARBA00022679"/>
    </source>
</evidence>
<evidence type="ECO:0000313" key="11">
    <source>
        <dbReference type="Proteomes" id="UP001303587"/>
    </source>
</evidence>
<evidence type="ECO:0000256" key="7">
    <source>
        <dbReference type="ARBA" id="ARBA00022840"/>
    </source>
</evidence>
<keyword evidence="1 8" id="KW-0285">Flavoprotein</keyword>
<dbReference type="GO" id="GO:0003919">
    <property type="term" value="F:FMN adenylyltransferase activity"/>
    <property type="evidence" value="ECO:0007669"/>
    <property type="project" value="UniProtKB-UniRule"/>
</dbReference>
<keyword evidence="6 8" id="KW-0274">FAD</keyword>
<accession>A0AA96ZTS0</accession>
<name>A0AA96ZTS0_9EURY</name>
<protein>
    <recommendedName>
        <fullName evidence="8">FAD synthase</fullName>
        <ecNumber evidence="8">2.7.7.2</ecNumber>
    </recommendedName>
    <alternativeName>
        <fullName evidence="8">FMN adenylyltransferase</fullName>
    </alternativeName>
    <alternativeName>
        <fullName evidence="8">Flavin adenine dinucleotide synthase</fullName>
    </alternativeName>
</protein>
<comment type="subunit">
    <text evidence="8">Homodimer.</text>
</comment>
<feature type="binding site" evidence="8">
    <location>
        <begin position="12"/>
        <end position="13"/>
    </location>
    <ligand>
        <name>ATP</name>
        <dbReference type="ChEBI" id="CHEBI:30616"/>
    </ligand>
</feature>
<keyword evidence="2 8" id="KW-0288">FMN</keyword>
<evidence type="ECO:0000256" key="1">
    <source>
        <dbReference type="ARBA" id="ARBA00022630"/>
    </source>
</evidence>
<dbReference type="InterPro" id="IPR004821">
    <property type="entry name" value="Cyt_trans-like"/>
</dbReference>
<sequence length="148" mass="16634">MNKLVRVLATGTFDILHPGHISFLEQAKALGDELYVIIGRDANISNKPKPIIPEDQRLLMIQSLKPVDHAILGSLTDYFEPLQIIQPDIVVLGFNQQIDAVKLKKDLNDHGFFPKIVRLSEADTGSVDDMYSSRKIIAEVLKKRCLKD</sequence>
<dbReference type="AlphaFoldDB" id="A0AA96ZTS0"/>
<comment type="similarity">
    <text evidence="8">Belongs to the archaeal FAD synthase family.</text>
</comment>
<feature type="domain" description="Cytidyltransferase-like" evidence="9">
    <location>
        <begin position="8"/>
        <end position="100"/>
    </location>
</feature>
<evidence type="ECO:0000256" key="4">
    <source>
        <dbReference type="ARBA" id="ARBA00022695"/>
    </source>
</evidence>
<keyword evidence="7 8" id="KW-0067">ATP-binding</keyword>
<dbReference type="SUPFAM" id="SSF52374">
    <property type="entry name" value="Nucleotidylyl transferase"/>
    <property type="match status" value="1"/>
</dbReference>
<dbReference type="InterPro" id="IPR024902">
    <property type="entry name" value="FAD_synth_RibL"/>
</dbReference>
<evidence type="ECO:0000313" key="10">
    <source>
        <dbReference type="EMBL" id="WNY24784.1"/>
    </source>
</evidence>
<feature type="binding site" evidence="8">
    <location>
        <begin position="17"/>
        <end position="20"/>
    </location>
    <ligand>
        <name>ATP</name>
        <dbReference type="ChEBI" id="CHEBI:30616"/>
    </ligand>
</feature>
<comment type="catalytic activity">
    <reaction evidence="8">
        <text>FMN + ATP + H(+) = FAD + diphosphate</text>
        <dbReference type="Rhea" id="RHEA:17237"/>
        <dbReference type="ChEBI" id="CHEBI:15378"/>
        <dbReference type="ChEBI" id="CHEBI:30616"/>
        <dbReference type="ChEBI" id="CHEBI:33019"/>
        <dbReference type="ChEBI" id="CHEBI:57692"/>
        <dbReference type="ChEBI" id="CHEBI:58210"/>
        <dbReference type="EC" id="2.7.7.2"/>
    </reaction>
</comment>
<dbReference type="Gene3D" id="3.40.50.620">
    <property type="entry name" value="HUPs"/>
    <property type="match status" value="1"/>
</dbReference>